<keyword evidence="1" id="KW-0472">Membrane</keyword>
<comment type="caution">
    <text evidence="2">The sequence shown here is derived from an EMBL/GenBank/DDBJ whole genome shotgun (WGS) entry which is preliminary data.</text>
</comment>
<evidence type="ECO:0000313" key="2">
    <source>
        <dbReference type="EMBL" id="TEB39830.1"/>
    </source>
</evidence>
<evidence type="ECO:0000256" key="1">
    <source>
        <dbReference type="SAM" id="Phobius"/>
    </source>
</evidence>
<feature type="transmembrane region" description="Helical" evidence="1">
    <location>
        <begin position="41"/>
        <end position="65"/>
    </location>
</feature>
<gene>
    <name evidence="2" type="ORF">FA13DRAFT_31321</name>
</gene>
<dbReference type="AlphaFoldDB" id="A0A4Y7U082"/>
<name>A0A4Y7U082_COPMI</name>
<reference evidence="2 3" key="1">
    <citation type="journal article" date="2019" name="Nat. Ecol. Evol.">
        <title>Megaphylogeny resolves global patterns of mushroom evolution.</title>
        <authorList>
            <person name="Varga T."/>
            <person name="Krizsan K."/>
            <person name="Foldi C."/>
            <person name="Dima B."/>
            <person name="Sanchez-Garcia M."/>
            <person name="Sanchez-Ramirez S."/>
            <person name="Szollosi G.J."/>
            <person name="Szarkandi J.G."/>
            <person name="Papp V."/>
            <person name="Albert L."/>
            <person name="Andreopoulos W."/>
            <person name="Angelini C."/>
            <person name="Antonin V."/>
            <person name="Barry K.W."/>
            <person name="Bougher N.L."/>
            <person name="Buchanan P."/>
            <person name="Buyck B."/>
            <person name="Bense V."/>
            <person name="Catcheside P."/>
            <person name="Chovatia M."/>
            <person name="Cooper J."/>
            <person name="Damon W."/>
            <person name="Desjardin D."/>
            <person name="Finy P."/>
            <person name="Geml J."/>
            <person name="Haridas S."/>
            <person name="Hughes K."/>
            <person name="Justo A."/>
            <person name="Karasinski D."/>
            <person name="Kautmanova I."/>
            <person name="Kiss B."/>
            <person name="Kocsube S."/>
            <person name="Kotiranta H."/>
            <person name="LaButti K.M."/>
            <person name="Lechner B.E."/>
            <person name="Liimatainen K."/>
            <person name="Lipzen A."/>
            <person name="Lukacs Z."/>
            <person name="Mihaltcheva S."/>
            <person name="Morgado L.N."/>
            <person name="Niskanen T."/>
            <person name="Noordeloos M.E."/>
            <person name="Ohm R.A."/>
            <person name="Ortiz-Santana B."/>
            <person name="Ovrebo C."/>
            <person name="Racz N."/>
            <person name="Riley R."/>
            <person name="Savchenko A."/>
            <person name="Shiryaev A."/>
            <person name="Soop K."/>
            <person name="Spirin V."/>
            <person name="Szebenyi C."/>
            <person name="Tomsovsky M."/>
            <person name="Tulloss R.E."/>
            <person name="Uehling J."/>
            <person name="Grigoriev I.V."/>
            <person name="Vagvolgyi C."/>
            <person name="Papp T."/>
            <person name="Martin F.M."/>
            <person name="Miettinen O."/>
            <person name="Hibbett D.S."/>
            <person name="Nagy L.G."/>
        </authorList>
    </citation>
    <scope>NUCLEOTIDE SEQUENCE [LARGE SCALE GENOMIC DNA]</scope>
    <source>
        <strain evidence="2 3">FP101781</strain>
    </source>
</reference>
<keyword evidence="1" id="KW-1133">Transmembrane helix</keyword>
<proteinExistence type="predicted"/>
<sequence length="95" mass="10231">MRRTWPAAISVLTLPRPSRSCCASCSKLPWNLHGGRRGRWAWLFGDVVAALGMSAPGATFSSFLMGPSLPGVHSKSLAGVNTLTILHGRYFMTSI</sequence>
<organism evidence="2 3">
    <name type="scientific">Coprinellus micaceus</name>
    <name type="common">Glistening ink-cap mushroom</name>
    <name type="synonym">Coprinus micaceus</name>
    <dbReference type="NCBI Taxonomy" id="71717"/>
    <lineage>
        <taxon>Eukaryota</taxon>
        <taxon>Fungi</taxon>
        <taxon>Dikarya</taxon>
        <taxon>Basidiomycota</taxon>
        <taxon>Agaricomycotina</taxon>
        <taxon>Agaricomycetes</taxon>
        <taxon>Agaricomycetidae</taxon>
        <taxon>Agaricales</taxon>
        <taxon>Agaricineae</taxon>
        <taxon>Psathyrellaceae</taxon>
        <taxon>Coprinellus</taxon>
    </lineage>
</organism>
<dbReference type="EMBL" id="QPFP01000001">
    <property type="protein sequence ID" value="TEB39830.1"/>
    <property type="molecule type" value="Genomic_DNA"/>
</dbReference>
<evidence type="ECO:0000313" key="3">
    <source>
        <dbReference type="Proteomes" id="UP000298030"/>
    </source>
</evidence>
<keyword evidence="3" id="KW-1185">Reference proteome</keyword>
<protein>
    <submittedName>
        <fullName evidence="2">Uncharacterized protein</fullName>
    </submittedName>
</protein>
<keyword evidence="1" id="KW-0812">Transmembrane</keyword>
<dbReference type="Proteomes" id="UP000298030">
    <property type="component" value="Unassembled WGS sequence"/>
</dbReference>
<accession>A0A4Y7U082</accession>